<organism evidence="1 2">
    <name type="scientific">Cohnella soli</name>
    <dbReference type="NCBI Taxonomy" id="425005"/>
    <lineage>
        <taxon>Bacteria</taxon>
        <taxon>Bacillati</taxon>
        <taxon>Bacillota</taxon>
        <taxon>Bacilli</taxon>
        <taxon>Bacillales</taxon>
        <taxon>Paenibacillaceae</taxon>
        <taxon>Cohnella</taxon>
    </lineage>
</organism>
<name>A0ABW0HN05_9BACL</name>
<gene>
    <name evidence="1" type="ORF">ACFPOF_06755</name>
</gene>
<evidence type="ECO:0000313" key="2">
    <source>
        <dbReference type="Proteomes" id="UP001596113"/>
    </source>
</evidence>
<reference evidence="2" key="1">
    <citation type="journal article" date="2019" name="Int. J. Syst. Evol. Microbiol.">
        <title>The Global Catalogue of Microorganisms (GCM) 10K type strain sequencing project: providing services to taxonomists for standard genome sequencing and annotation.</title>
        <authorList>
            <consortium name="The Broad Institute Genomics Platform"/>
            <consortium name="The Broad Institute Genome Sequencing Center for Infectious Disease"/>
            <person name="Wu L."/>
            <person name="Ma J."/>
        </authorList>
    </citation>
    <scope>NUCLEOTIDE SEQUENCE [LARGE SCALE GENOMIC DNA]</scope>
    <source>
        <strain evidence="2">CGMCC 1.18575</strain>
    </source>
</reference>
<evidence type="ECO:0000313" key="1">
    <source>
        <dbReference type="EMBL" id="MFC5402434.1"/>
    </source>
</evidence>
<accession>A0ABW0HN05</accession>
<dbReference type="EMBL" id="JBHSMI010000012">
    <property type="protein sequence ID" value="MFC5402434.1"/>
    <property type="molecule type" value="Genomic_DNA"/>
</dbReference>
<proteinExistence type="predicted"/>
<sequence>MGYGPSYIIQELDFMLTHPSCNAAVIDKFYHNCLMMYDEVPLFTMVEHMRKENPKLLREWSMLNTTVRSLMIDLVPEKVGDGRELQELNVPVDLREITPTQNGIYLVKWTSEIEEPIVNAHFKTKSLLVFDKLEGRLHLVGISKVGHNQYHLYVKKGRKPQ</sequence>
<keyword evidence="2" id="KW-1185">Reference proteome</keyword>
<dbReference type="RefSeq" id="WP_378130880.1">
    <property type="nucleotide sequence ID" value="NZ_JBHSMI010000012.1"/>
</dbReference>
<protein>
    <submittedName>
        <fullName evidence="1">Uncharacterized protein</fullName>
    </submittedName>
</protein>
<comment type="caution">
    <text evidence="1">The sequence shown here is derived from an EMBL/GenBank/DDBJ whole genome shotgun (WGS) entry which is preliminary data.</text>
</comment>
<dbReference type="Proteomes" id="UP001596113">
    <property type="component" value="Unassembled WGS sequence"/>
</dbReference>